<keyword evidence="4" id="KW-1003">Cell membrane</keyword>
<feature type="region of interest" description="Disordered" evidence="9">
    <location>
        <begin position="455"/>
        <end position="483"/>
    </location>
</feature>
<feature type="transmembrane region" description="Helical" evidence="10">
    <location>
        <begin position="260"/>
        <end position="284"/>
    </location>
</feature>
<evidence type="ECO:0000313" key="12">
    <source>
        <dbReference type="Proteomes" id="UP000288675"/>
    </source>
</evidence>
<evidence type="ECO:0000256" key="6">
    <source>
        <dbReference type="ARBA" id="ARBA00022989"/>
    </source>
</evidence>
<sequence>MKQIDLSVMIVYFFVILLVGFLGSKKVKTSESYAVAERNLGFFMYLSCMAAVVLGGASTIGTAKLGYMHGISGAWMVIMLGAGIICLSLFLAKKIYGLNVLTISEMLSRRYKGETRLISAVVACTYTSLMVVTQIIGMGTILNVFLGWGLFPSILISGGIVLFYTLLGGMWAITMTDVVQFVIMTVGIFFIMLPASLLEAGGWTGIAERLPESYFNIGAIGSGTIFQYFLLFTLGMIVGQELWQRTFTAKSLNVAKAGGIGAGVYSMLYAVCVSVIGMCAYAAFPGLEDPQDAFAYMAFHTLPSGLLGIVLASVMSALMSTASGSLLASSTLLVNDIIKPKLVPEMTEKQFLFFSRAMTLIIGLFSIFCALWIQDVLTALDIAYAILSGAMFFPIILGFFWKKATAYAAFWSILISSGAVIAGLVWKGASSSEPILYGLAAGLSTMAVAAFLPASTSDGRESSPEAARLQDGNKGGDVWKRSI</sequence>
<proteinExistence type="inferred from homology"/>
<feature type="transmembrane region" description="Helical" evidence="10">
    <location>
        <begin position="304"/>
        <end position="330"/>
    </location>
</feature>
<feature type="transmembrane region" description="Helical" evidence="10">
    <location>
        <begin position="351"/>
        <end position="373"/>
    </location>
</feature>
<evidence type="ECO:0000256" key="7">
    <source>
        <dbReference type="ARBA" id="ARBA00023136"/>
    </source>
</evidence>
<dbReference type="PROSITE" id="PS50283">
    <property type="entry name" value="NA_SOLUT_SYMP_3"/>
    <property type="match status" value="1"/>
</dbReference>
<dbReference type="GeneID" id="82852779"/>
<reference evidence="11 12" key="1">
    <citation type="submission" date="2019-01" db="EMBL/GenBank/DDBJ databases">
        <title>Genome sequence of Bacillus glycinifermentans SRCM103574.</title>
        <authorList>
            <person name="Kong H.-J."/>
            <person name="Jeong S.-Y."/>
            <person name="Jeong D.-Y."/>
        </authorList>
    </citation>
    <scope>NUCLEOTIDE SEQUENCE [LARGE SCALE GENOMIC DNA]</scope>
    <source>
        <strain evidence="11 12">SRCM103574</strain>
    </source>
</reference>
<dbReference type="InterPro" id="IPR038377">
    <property type="entry name" value="Na/Glc_symporter_sf"/>
</dbReference>
<dbReference type="InterPro" id="IPR018212">
    <property type="entry name" value="Na/solute_symporter_CS"/>
</dbReference>
<feature type="transmembrane region" description="Helical" evidence="10">
    <location>
        <begin position="408"/>
        <end position="429"/>
    </location>
</feature>
<dbReference type="GO" id="GO:0022857">
    <property type="term" value="F:transmembrane transporter activity"/>
    <property type="evidence" value="ECO:0007669"/>
    <property type="project" value="InterPro"/>
</dbReference>
<keyword evidence="5 10" id="KW-0812">Transmembrane</keyword>
<feature type="transmembrane region" description="Helical" evidence="10">
    <location>
        <begin position="435"/>
        <end position="454"/>
    </location>
</feature>
<dbReference type="PANTHER" id="PTHR48086">
    <property type="entry name" value="SODIUM/PROLINE SYMPORTER-RELATED"/>
    <property type="match status" value="1"/>
</dbReference>
<evidence type="ECO:0000256" key="4">
    <source>
        <dbReference type="ARBA" id="ARBA00022475"/>
    </source>
</evidence>
<feature type="transmembrane region" description="Helical" evidence="10">
    <location>
        <begin position="73"/>
        <end position="96"/>
    </location>
</feature>
<dbReference type="EMBL" id="CP035232">
    <property type="protein sequence ID" value="QAT64995.1"/>
    <property type="molecule type" value="Genomic_DNA"/>
</dbReference>
<feature type="transmembrane region" description="Helical" evidence="10">
    <location>
        <begin position="6"/>
        <end position="22"/>
    </location>
</feature>
<evidence type="ECO:0000256" key="1">
    <source>
        <dbReference type="ARBA" id="ARBA00004141"/>
    </source>
</evidence>
<feature type="transmembrane region" description="Helical" evidence="10">
    <location>
        <begin position="117"/>
        <end position="139"/>
    </location>
</feature>
<keyword evidence="3" id="KW-0813">Transport</keyword>
<dbReference type="PROSITE" id="PS00456">
    <property type="entry name" value="NA_SOLUT_SYMP_1"/>
    <property type="match status" value="1"/>
</dbReference>
<dbReference type="PANTHER" id="PTHR48086:SF7">
    <property type="entry name" value="SODIUM-SOLUTE SYMPORTER-RELATED"/>
    <property type="match status" value="1"/>
</dbReference>
<dbReference type="Proteomes" id="UP000288675">
    <property type="component" value="Chromosome"/>
</dbReference>
<keyword evidence="7 10" id="KW-0472">Membrane</keyword>
<evidence type="ECO:0000256" key="10">
    <source>
        <dbReference type="SAM" id="Phobius"/>
    </source>
</evidence>
<dbReference type="RefSeq" id="WP_046130755.1">
    <property type="nucleotide sequence ID" value="NZ_CP035232.1"/>
</dbReference>
<feature type="transmembrane region" description="Helical" evidence="10">
    <location>
        <begin position="42"/>
        <end position="61"/>
    </location>
</feature>
<dbReference type="AlphaFoldDB" id="A0AAJ4D231"/>
<dbReference type="InterPro" id="IPR001734">
    <property type="entry name" value="Na/solute_symporter"/>
</dbReference>
<dbReference type="GO" id="GO:0005886">
    <property type="term" value="C:plasma membrane"/>
    <property type="evidence" value="ECO:0007669"/>
    <property type="project" value="TreeGrafter"/>
</dbReference>
<keyword evidence="6 10" id="KW-1133">Transmembrane helix</keyword>
<evidence type="ECO:0000313" key="11">
    <source>
        <dbReference type="EMBL" id="QAT64995.1"/>
    </source>
</evidence>
<organism evidence="11 12">
    <name type="scientific">Bacillus glycinifermentans</name>
    <dbReference type="NCBI Taxonomy" id="1664069"/>
    <lineage>
        <taxon>Bacteria</taxon>
        <taxon>Bacillati</taxon>
        <taxon>Bacillota</taxon>
        <taxon>Bacilli</taxon>
        <taxon>Bacillales</taxon>
        <taxon>Bacillaceae</taxon>
        <taxon>Bacillus</taxon>
    </lineage>
</organism>
<feature type="transmembrane region" description="Helical" evidence="10">
    <location>
        <begin position="178"/>
        <end position="197"/>
    </location>
</feature>
<feature type="transmembrane region" description="Helical" evidence="10">
    <location>
        <begin position="217"/>
        <end position="239"/>
    </location>
</feature>
<feature type="transmembrane region" description="Helical" evidence="10">
    <location>
        <begin position="145"/>
        <end position="166"/>
    </location>
</feature>
<dbReference type="KEGG" id="bgy:BGLY_1707"/>
<comment type="subcellular location">
    <subcellularLocation>
        <location evidence="1">Membrane</location>
        <topology evidence="1">Multi-pass membrane protein</topology>
    </subcellularLocation>
</comment>
<feature type="transmembrane region" description="Helical" evidence="10">
    <location>
        <begin position="379"/>
        <end position="401"/>
    </location>
</feature>
<evidence type="ECO:0000256" key="2">
    <source>
        <dbReference type="ARBA" id="ARBA00006434"/>
    </source>
</evidence>
<evidence type="ECO:0000256" key="8">
    <source>
        <dbReference type="RuleBase" id="RU362091"/>
    </source>
</evidence>
<name>A0AAJ4D231_9BACI</name>
<protein>
    <submittedName>
        <fullName evidence="11">Sodium:solute symporter</fullName>
    </submittedName>
</protein>
<dbReference type="GO" id="GO:0046942">
    <property type="term" value="P:carboxylic acid transport"/>
    <property type="evidence" value="ECO:0007669"/>
    <property type="project" value="UniProtKB-ARBA"/>
</dbReference>
<dbReference type="Pfam" id="PF00474">
    <property type="entry name" value="SSF"/>
    <property type="match status" value="1"/>
</dbReference>
<evidence type="ECO:0000256" key="3">
    <source>
        <dbReference type="ARBA" id="ARBA00022448"/>
    </source>
</evidence>
<dbReference type="Gene3D" id="1.20.1730.10">
    <property type="entry name" value="Sodium/glucose cotransporter"/>
    <property type="match status" value="1"/>
</dbReference>
<dbReference type="CDD" id="cd11479">
    <property type="entry name" value="SLC5sbd_u3"/>
    <property type="match status" value="1"/>
</dbReference>
<evidence type="ECO:0000256" key="9">
    <source>
        <dbReference type="SAM" id="MobiDB-lite"/>
    </source>
</evidence>
<accession>A0AAJ4D231</accession>
<gene>
    <name evidence="11" type="ORF">EQZ20_08795</name>
</gene>
<dbReference type="InterPro" id="IPR050277">
    <property type="entry name" value="Sodium:Solute_Symporter"/>
</dbReference>
<evidence type="ECO:0000256" key="5">
    <source>
        <dbReference type="ARBA" id="ARBA00022692"/>
    </source>
</evidence>
<comment type="similarity">
    <text evidence="2 8">Belongs to the sodium:solute symporter (SSF) (TC 2.A.21) family.</text>
</comment>